<dbReference type="EMBL" id="AMZH03014104">
    <property type="protein sequence ID" value="RRT48209.1"/>
    <property type="molecule type" value="Genomic_DNA"/>
</dbReference>
<reference evidence="2 3" key="1">
    <citation type="journal article" date="2014" name="Agronomy (Basel)">
        <title>A Draft Genome Sequence for Ensete ventricosum, the Drought-Tolerant Tree Against Hunger.</title>
        <authorList>
            <person name="Harrison J."/>
            <person name="Moore K.A."/>
            <person name="Paszkiewicz K."/>
            <person name="Jones T."/>
            <person name="Grant M."/>
            <person name="Ambacheew D."/>
            <person name="Muzemil S."/>
            <person name="Studholme D.J."/>
        </authorList>
    </citation>
    <scope>NUCLEOTIDE SEQUENCE [LARGE SCALE GENOMIC DNA]</scope>
</reference>
<feature type="region of interest" description="Disordered" evidence="1">
    <location>
        <begin position="78"/>
        <end position="119"/>
    </location>
</feature>
<evidence type="ECO:0000256" key="1">
    <source>
        <dbReference type="SAM" id="MobiDB-lite"/>
    </source>
</evidence>
<accession>A0A426Y901</accession>
<dbReference type="Proteomes" id="UP000287651">
    <property type="component" value="Unassembled WGS sequence"/>
</dbReference>
<dbReference type="AlphaFoldDB" id="A0A426Y901"/>
<feature type="compositionally biased region" description="Basic and acidic residues" evidence="1">
    <location>
        <begin position="92"/>
        <end position="101"/>
    </location>
</feature>
<feature type="compositionally biased region" description="Basic and acidic residues" evidence="1">
    <location>
        <begin position="109"/>
        <end position="119"/>
    </location>
</feature>
<evidence type="ECO:0000313" key="2">
    <source>
        <dbReference type="EMBL" id="RRT48209.1"/>
    </source>
</evidence>
<protein>
    <submittedName>
        <fullName evidence="2">Uncharacterized protein</fullName>
    </submittedName>
</protein>
<organism evidence="2 3">
    <name type="scientific">Ensete ventricosum</name>
    <name type="common">Abyssinian banana</name>
    <name type="synonym">Musa ensete</name>
    <dbReference type="NCBI Taxonomy" id="4639"/>
    <lineage>
        <taxon>Eukaryota</taxon>
        <taxon>Viridiplantae</taxon>
        <taxon>Streptophyta</taxon>
        <taxon>Embryophyta</taxon>
        <taxon>Tracheophyta</taxon>
        <taxon>Spermatophyta</taxon>
        <taxon>Magnoliopsida</taxon>
        <taxon>Liliopsida</taxon>
        <taxon>Zingiberales</taxon>
        <taxon>Musaceae</taxon>
        <taxon>Ensete</taxon>
    </lineage>
</organism>
<name>A0A426Y901_ENSVE</name>
<comment type="caution">
    <text evidence="2">The sequence shown here is derived from an EMBL/GenBank/DDBJ whole genome shotgun (WGS) entry which is preliminary data.</text>
</comment>
<gene>
    <name evidence="2" type="ORF">B296_00049873</name>
</gene>
<sequence length="119" mass="13657">MSRLPEVPGGTHLHLKQHVPHARMHRFGLECRLHLTPHSPAQSAKSFSCTMMGLQHRETWLPKNRYVYVLLKEETVLVKGQKNDDGDQPMPQEKKHGEEKLPPAQSHGELVEQRSDEPK</sequence>
<proteinExistence type="predicted"/>
<evidence type="ECO:0000313" key="3">
    <source>
        <dbReference type="Proteomes" id="UP000287651"/>
    </source>
</evidence>